<proteinExistence type="predicted"/>
<feature type="region of interest" description="Disordered" evidence="1">
    <location>
        <begin position="1"/>
        <end position="59"/>
    </location>
</feature>
<protein>
    <submittedName>
        <fullName evidence="2">Uncharacterized protein</fullName>
    </submittedName>
</protein>
<evidence type="ECO:0000256" key="1">
    <source>
        <dbReference type="SAM" id="MobiDB-lite"/>
    </source>
</evidence>
<dbReference type="KEGG" id="age:AA314_09592"/>
<gene>
    <name evidence="2" type="ORF">AA314_09592</name>
</gene>
<organism evidence="2 3">
    <name type="scientific">Archangium gephyra</name>
    <dbReference type="NCBI Taxonomy" id="48"/>
    <lineage>
        <taxon>Bacteria</taxon>
        <taxon>Pseudomonadati</taxon>
        <taxon>Myxococcota</taxon>
        <taxon>Myxococcia</taxon>
        <taxon>Myxococcales</taxon>
        <taxon>Cystobacterineae</taxon>
        <taxon>Archangiaceae</taxon>
        <taxon>Archangium</taxon>
    </lineage>
</organism>
<evidence type="ECO:0000313" key="2">
    <source>
        <dbReference type="EMBL" id="AKJ07966.1"/>
    </source>
</evidence>
<dbReference type="AlphaFoldDB" id="A0AAC8TKD3"/>
<accession>A0AAC8TKD3</accession>
<evidence type="ECO:0000313" key="3">
    <source>
        <dbReference type="Proteomes" id="UP000035579"/>
    </source>
</evidence>
<reference evidence="2 3" key="1">
    <citation type="submission" date="2015-05" db="EMBL/GenBank/DDBJ databases">
        <title>Genome assembly of Archangium gephyra DSM 2261.</title>
        <authorList>
            <person name="Sharma G."/>
            <person name="Subramanian S."/>
        </authorList>
    </citation>
    <scope>NUCLEOTIDE SEQUENCE [LARGE SCALE GENOMIC DNA]</scope>
    <source>
        <strain evidence="2 3">DSM 2261</strain>
    </source>
</reference>
<dbReference type="Proteomes" id="UP000035579">
    <property type="component" value="Chromosome"/>
</dbReference>
<dbReference type="EMBL" id="CP011509">
    <property type="protein sequence ID" value="AKJ07966.1"/>
    <property type="molecule type" value="Genomic_DNA"/>
</dbReference>
<sequence length="59" mass="6400">MGRGDRPPLQEQLADPLSGHDRPPLAPPPGPSSRRRSATHTVRPPPDQPSCRCPIAKFP</sequence>
<name>A0AAC8TKD3_9BACT</name>